<comment type="caution">
    <text evidence="1">The sequence shown here is derived from an EMBL/GenBank/DDBJ whole genome shotgun (WGS) entry which is preliminary data.</text>
</comment>
<keyword evidence="1" id="KW-0489">Methyltransferase</keyword>
<evidence type="ECO:0000313" key="2">
    <source>
        <dbReference type="Proteomes" id="UP001223144"/>
    </source>
</evidence>
<dbReference type="InterPro" id="IPR029063">
    <property type="entry name" value="SAM-dependent_MTases_sf"/>
</dbReference>
<dbReference type="Gene3D" id="3.40.50.150">
    <property type="entry name" value="Vaccinia Virus protein VP39"/>
    <property type="match status" value="1"/>
</dbReference>
<dbReference type="EC" id="2.1.1.-" evidence="1"/>
<keyword evidence="2" id="KW-1185">Reference proteome</keyword>
<dbReference type="EMBL" id="JARWBG010000013">
    <property type="protein sequence ID" value="MDH2389801.1"/>
    <property type="molecule type" value="Genomic_DNA"/>
</dbReference>
<dbReference type="Pfam" id="PF13578">
    <property type="entry name" value="Methyltransf_24"/>
    <property type="match status" value="1"/>
</dbReference>
<reference evidence="1 2" key="1">
    <citation type="submission" date="2023-04" db="EMBL/GenBank/DDBJ databases">
        <title>Streptomyces chengmaiensis sp. nov. isolated from the stem of mangrove plant in Hainan.</title>
        <authorList>
            <person name="Huang X."/>
            <person name="Zhou S."/>
            <person name="Chu X."/>
            <person name="Xie Y."/>
            <person name="Lin Y."/>
        </authorList>
    </citation>
    <scope>NUCLEOTIDE SEQUENCE [LARGE SCALE GENOMIC DNA]</scope>
    <source>
        <strain evidence="1 2">HNM0663</strain>
    </source>
</reference>
<dbReference type="GO" id="GO:0032259">
    <property type="term" value="P:methylation"/>
    <property type="evidence" value="ECO:0007669"/>
    <property type="project" value="UniProtKB-KW"/>
</dbReference>
<accession>A0ABT6HM42</accession>
<dbReference type="GO" id="GO:0008168">
    <property type="term" value="F:methyltransferase activity"/>
    <property type="evidence" value="ECO:0007669"/>
    <property type="project" value="UniProtKB-KW"/>
</dbReference>
<name>A0ABT6HM42_9ACTN</name>
<keyword evidence="1" id="KW-0808">Transferase</keyword>
<protein>
    <submittedName>
        <fullName evidence="1">Class I SAM-dependent methyltransferase</fullName>
        <ecNumber evidence="1">2.1.1.-</ecNumber>
    </submittedName>
</protein>
<sequence>MPSLLRNRLSKRVLRPAVKLVEQRIDHRVNRRVEHIGKPLREELAALRGQLEEMRRRQYAVDLLLDGTGRGASRIPPAHEVDTLVRQTSEVTGSAEHARRSVVVAYRTVVALEALGVGRLAGSTSNICGKLATVPLLSPPNGSILEIGTLYGLFATALVRMVHRAGIEPDLTIVDPLAGLQLQPGAKQGADPTGTPVREDVVRANLALGASRAALQARIQQGFSSDPEVRAAVSDRAYGVVIVDGDHSMEGVTADLEWVEEIAAPGGIVVLDDYGDNKWPGVQEALDKHLAGGETRLRLLGRVSTSAFLRAD</sequence>
<dbReference type="Proteomes" id="UP001223144">
    <property type="component" value="Unassembled WGS sequence"/>
</dbReference>
<proteinExistence type="predicted"/>
<evidence type="ECO:0000313" key="1">
    <source>
        <dbReference type="EMBL" id="MDH2389801.1"/>
    </source>
</evidence>
<gene>
    <name evidence="1" type="ORF">QCN29_13555</name>
</gene>
<organism evidence="1 2">
    <name type="scientific">Streptomyces chengmaiensis</name>
    <dbReference type="NCBI Taxonomy" id="3040919"/>
    <lineage>
        <taxon>Bacteria</taxon>
        <taxon>Bacillati</taxon>
        <taxon>Actinomycetota</taxon>
        <taxon>Actinomycetes</taxon>
        <taxon>Kitasatosporales</taxon>
        <taxon>Streptomycetaceae</taxon>
        <taxon>Streptomyces</taxon>
    </lineage>
</organism>
<dbReference type="RefSeq" id="WP_279928127.1">
    <property type="nucleotide sequence ID" value="NZ_JARWBG010000013.1"/>
</dbReference>
<dbReference type="SUPFAM" id="SSF53335">
    <property type="entry name" value="S-adenosyl-L-methionine-dependent methyltransferases"/>
    <property type="match status" value="1"/>
</dbReference>